<dbReference type="FunFam" id="3.40.50.2000:FF:000060">
    <property type="entry name" value="Glycosyltransferase"/>
    <property type="match status" value="1"/>
</dbReference>
<proteinExistence type="inferred from homology"/>
<dbReference type="Proteomes" id="UP001632038">
    <property type="component" value="Unassembled WGS sequence"/>
</dbReference>
<dbReference type="PANTHER" id="PTHR48044">
    <property type="entry name" value="GLYCOSYLTRANSFERASE"/>
    <property type="match status" value="1"/>
</dbReference>
<evidence type="ECO:0000256" key="2">
    <source>
        <dbReference type="ARBA" id="ARBA00022676"/>
    </source>
</evidence>
<evidence type="ECO:0000256" key="4">
    <source>
        <dbReference type="RuleBase" id="RU003718"/>
    </source>
</evidence>
<sequence length="451" mass="50655">MEKQTKFSILMFPWLAYSHVFPYLELAKQLSKNKHFHIYFCSSAINLDYVKKHILSNQSSIELVQLHVPSSPELPPHLHTTKNLPAHLNPALLRAFQASSSSFSEILSAIKPDLLIYDFFQPWAPKLALSQNIPSVYFATSGAAPFSFFHHLYTHGPSSPFPYPEIYLFDHEKVDIRAKVVEHPVKEADNNYFAFGNFELSSEIVLIKSFKGLEDKYINYLSRLCNKKVVPTGPLVAGPDYERDDEGEWLEIVEWLDAKDRCSTVFVCFGSEHFLPRKQIIEVAKGLEISGANFIWAVRFSDEGDELPEGFLERVKGKGMVLPGWAPQGKILAHPSVGGFVSHCGWSSVMESLYFGVPIIGVPIKFDQPLNGRLVVEAGAGVEVEKDGNGEFVADEVAKAIKKVVMEESGESLRFGAKILREKMEEEEERAIDEVTDQLLNLCKTKSLISS</sequence>
<accession>A0ABD3C987</accession>
<gene>
    <name evidence="6" type="ORF">CASFOL_029686</name>
</gene>
<keyword evidence="7" id="KW-1185">Reference proteome</keyword>
<keyword evidence="3 4" id="KW-0808">Transferase</keyword>
<evidence type="ECO:0000256" key="3">
    <source>
        <dbReference type="ARBA" id="ARBA00022679"/>
    </source>
</evidence>
<dbReference type="Gene3D" id="3.40.50.2000">
    <property type="entry name" value="Glycogen Phosphorylase B"/>
    <property type="match status" value="2"/>
</dbReference>
<dbReference type="GO" id="GO:0016138">
    <property type="term" value="P:glycoside biosynthetic process"/>
    <property type="evidence" value="ECO:0007669"/>
    <property type="project" value="UniProtKB-ARBA"/>
</dbReference>
<comment type="similarity">
    <text evidence="1 4">Belongs to the UDP-glycosyltransferase family.</text>
</comment>
<dbReference type="AlphaFoldDB" id="A0ABD3C987"/>
<dbReference type="GO" id="GO:0008194">
    <property type="term" value="F:UDP-glycosyltransferase activity"/>
    <property type="evidence" value="ECO:0007669"/>
    <property type="project" value="UniProtKB-ARBA"/>
</dbReference>
<evidence type="ECO:0000313" key="6">
    <source>
        <dbReference type="EMBL" id="KAL3626137.1"/>
    </source>
</evidence>
<dbReference type="CDD" id="cd03784">
    <property type="entry name" value="GT1_Gtf-like"/>
    <property type="match status" value="1"/>
</dbReference>
<dbReference type="EMBL" id="JAVIJP010000047">
    <property type="protein sequence ID" value="KAL3626137.1"/>
    <property type="molecule type" value="Genomic_DNA"/>
</dbReference>
<dbReference type="SUPFAM" id="SSF53756">
    <property type="entry name" value="UDP-Glycosyltransferase/glycogen phosphorylase"/>
    <property type="match status" value="1"/>
</dbReference>
<organism evidence="6 7">
    <name type="scientific">Castilleja foliolosa</name>
    <dbReference type="NCBI Taxonomy" id="1961234"/>
    <lineage>
        <taxon>Eukaryota</taxon>
        <taxon>Viridiplantae</taxon>
        <taxon>Streptophyta</taxon>
        <taxon>Embryophyta</taxon>
        <taxon>Tracheophyta</taxon>
        <taxon>Spermatophyta</taxon>
        <taxon>Magnoliopsida</taxon>
        <taxon>eudicotyledons</taxon>
        <taxon>Gunneridae</taxon>
        <taxon>Pentapetalae</taxon>
        <taxon>asterids</taxon>
        <taxon>lamiids</taxon>
        <taxon>Lamiales</taxon>
        <taxon>Orobanchaceae</taxon>
        <taxon>Pedicularideae</taxon>
        <taxon>Castillejinae</taxon>
        <taxon>Castilleja</taxon>
    </lineage>
</organism>
<dbReference type="EC" id="2.4.1.-" evidence="5"/>
<dbReference type="InterPro" id="IPR002213">
    <property type="entry name" value="UDP_glucos_trans"/>
</dbReference>
<reference evidence="7" key="1">
    <citation type="journal article" date="2024" name="IScience">
        <title>Strigolactones Initiate the Formation of Haustorium-like Structures in Castilleja.</title>
        <authorList>
            <person name="Buerger M."/>
            <person name="Peterson D."/>
            <person name="Chory J."/>
        </authorList>
    </citation>
    <scope>NUCLEOTIDE SEQUENCE [LARGE SCALE GENOMIC DNA]</scope>
</reference>
<protein>
    <recommendedName>
        <fullName evidence="5">Glycosyltransferase</fullName>
        <ecNumber evidence="5">2.4.1.-</ecNumber>
    </recommendedName>
</protein>
<evidence type="ECO:0000313" key="7">
    <source>
        <dbReference type="Proteomes" id="UP001632038"/>
    </source>
</evidence>
<name>A0ABD3C987_9LAMI</name>
<comment type="caution">
    <text evidence="6">The sequence shown here is derived from an EMBL/GenBank/DDBJ whole genome shotgun (WGS) entry which is preliminary data.</text>
</comment>
<evidence type="ECO:0000256" key="1">
    <source>
        <dbReference type="ARBA" id="ARBA00009995"/>
    </source>
</evidence>
<dbReference type="InterPro" id="IPR035595">
    <property type="entry name" value="UDP_glycos_trans_CS"/>
</dbReference>
<keyword evidence="2 4" id="KW-0328">Glycosyltransferase</keyword>
<dbReference type="Pfam" id="PF00201">
    <property type="entry name" value="UDPGT"/>
    <property type="match status" value="1"/>
</dbReference>
<dbReference type="PROSITE" id="PS00375">
    <property type="entry name" value="UDPGT"/>
    <property type="match status" value="1"/>
</dbReference>
<evidence type="ECO:0000256" key="5">
    <source>
        <dbReference type="RuleBase" id="RU362057"/>
    </source>
</evidence>
<dbReference type="PANTHER" id="PTHR48044:SF82">
    <property type="entry name" value="GLYCOSYLTRANSFERASE"/>
    <property type="match status" value="1"/>
</dbReference>